<dbReference type="CDD" id="cd06171">
    <property type="entry name" value="Sigma70_r4"/>
    <property type="match status" value="1"/>
</dbReference>
<dbReference type="InterPro" id="IPR012845">
    <property type="entry name" value="RNA_pol_sigma_FliA_WhiG"/>
</dbReference>
<dbReference type="Gene3D" id="1.10.1740.10">
    <property type="match status" value="1"/>
</dbReference>
<keyword evidence="3" id="KW-0238">DNA-binding</keyword>
<dbReference type="NCBIfam" id="TIGR02479">
    <property type="entry name" value="FliA_WhiG"/>
    <property type="match status" value="1"/>
</dbReference>
<dbReference type="InterPro" id="IPR007627">
    <property type="entry name" value="RNA_pol_sigma70_r2"/>
</dbReference>
<dbReference type="InterPro" id="IPR007630">
    <property type="entry name" value="RNA_pol_sigma70_r4"/>
</dbReference>
<name>A0A0F9M4Y5_9ZZZZ</name>
<dbReference type="Pfam" id="PF04542">
    <property type="entry name" value="Sigma70_r2"/>
    <property type="match status" value="1"/>
</dbReference>
<dbReference type="GO" id="GO:0003899">
    <property type="term" value="F:DNA-directed RNA polymerase activity"/>
    <property type="evidence" value="ECO:0007669"/>
    <property type="project" value="InterPro"/>
</dbReference>
<evidence type="ECO:0000256" key="5">
    <source>
        <dbReference type="SAM" id="MobiDB-lite"/>
    </source>
</evidence>
<comment type="caution">
    <text evidence="8">The sequence shown here is derived from an EMBL/GenBank/DDBJ whole genome shotgun (WGS) entry which is preliminary data.</text>
</comment>
<evidence type="ECO:0000256" key="4">
    <source>
        <dbReference type="ARBA" id="ARBA00023163"/>
    </source>
</evidence>
<evidence type="ECO:0000259" key="7">
    <source>
        <dbReference type="PROSITE" id="PS00716"/>
    </source>
</evidence>
<sequence length="303" mass="33820">MTAYDDLVTVTEQSRETSVKTDSPSITDAHETTPDSVAAFAAEFVAPAEPAIDNSHLQGAAIKAYGQQTRKDREDKMILDFLPMVYKIVNKVVSYLHPPLSKDDLVSAGTIGLVKAARDFDTSRDVEFKTYAYIRVKGAVIDELRGWSFAPSSLKKQFDRAQEVLAELTEKNGIAPDDDQLAKALDMTTTKMYKMFENARARHFLSIHGLNDEGPALGDSLASPNAEMPDDRMVFEEMKVQLAKAISELNEKQRKIVILYYTKELTMKEIAAVLEITESRVSQLHASSMFKLSGKLKLYRNSI</sequence>
<dbReference type="InterPro" id="IPR013325">
    <property type="entry name" value="RNA_pol_sigma_r2"/>
</dbReference>
<dbReference type="NCBIfam" id="TIGR02937">
    <property type="entry name" value="sigma70-ECF"/>
    <property type="match status" value="1"/>
</dbReference>
<dbReference type="PANTHER" id="PTHR30385">
    <property type="entry name" value="SIGMA FACTOR F FLAGELLAR"/>
    <property type="match status" value="1"/>
</dbReference>
<feature type="domain" description="RNA polymerase sigma-70" evidence="6">
    <location>
        <begin position="104"/>
        <end position="117"/>
    </location>
</feature>
<dbReference type="PROSITE" id="PS00715">
    <property type="entry name" value="SIGMA70_1"/>
    <property type="match status" value="1"/>
</dbReference>
<evidence type="ECO:0000256" key="1">
    <source>
        <dbReference type="ARBA" id="ARBA00023015"/>
    </source>
</evidence>
<dbReference type="PRINTS" id="PR00046">
    <property type="entry name" value="SIGMA70FCT"/>
</dbReference>
<evidence type="ECO:0000256" key="3">
    <source>
        <dbReference type="ARBA" id="ARBA00023125"/>
    </source>
</evidence>
<evidence type="ECO:0000259" key="6">
    <source>
        <dbReference type="PROSITE" id="PS00715"/>
    </source>
</evidence>
<dbReference type="Pfam" id="PF04545">
    <property type="entry name" value="Sigma70_r4"/>
    <property type="match status" value="1"/>
</dbReference>
<dbReference type="InterPro" id="IPR007624">
    <property type="entry name" value="RNA_pol_sigma70_r3"/>
</dbReference>
<dbReference type="AlphaFoldDB" id="A0A0F9M4Y5"/>
<dbReference type="Gene3D" id="1.20.140.160">
    <property type="match status" value="1"/>
</dbReference>
<reference evidence="8" key="1">
    <citation type="journal article" date="2015" name="Nature">
        <title>Complex archaea that bridge the gap between prokaryotes and eukaryotes.</title>
        <authorList>
            <person name="Spang A."/>
            <person name="Saw J.H."/>
            <person name="Jorgensen S.L."/>
            <person name="Zaremba-Niedzwiedzka K."/>
            <person name="Martijn J."/>
            <person name="Lind A.E."/>
            <person name="van Eijk R."/>
            <person name="Schleper C."/>
            <person name="Guy L."/>
            <person name="Ettema T.J."/>
        </authorList>
    </citation>
    <scope>NUCLEOTIDE SEQUENCE</scope>
</reference>
<evidence type="ECO:0000256" key="2">
    <source>
        <dbReference type="ARBA" id="ARBA00023082"/>
    </source>
</evidence>
<keyword evidence="4" id="KW-0804">Transcription</keyword>
<dbReference type="Pfam" id="PF04539">
    <property type="entry name" value="Sigma70_r3"/>
    <property type="match status" value="1"/>
</dbReference>
<keyword evidence="1" id="KW-0805">Transcription regulation</keyword>
<dbReference type="EMBL" id="LAZR01006143">
    <property type="protein sequence ID" value="KKM94411.1"/>
    <property type="molecule type" value="Genomic_DNA"/>
</dbReference>
<dbReference type="SUPFAM" id="SSF88659">
    <property type="entry name" value="Sigma3 and sigma4 domains of RNA polymerase sigma factors"/>
    <property type="match status" value="2"/>
</dbReference>
<dbReference type="InterPro" id="IPR000943">
    <property type="entry name" value="RNA_pol_sigma70"/>
</dbReference>
<evidence type="ECO:0000313" key="8">
    <source>
        <dbReference type="EMBL" id="KKM94411.1"/>
    </source>
</evidence>
<protein>
    <recommendedName>
        <fullName evidence="6 7">RNA polymerase sigma-70 domain-containing protein</fullName>
    </recommendedName>
</protein>
<dbReference type="InterPro" id="IPR013324">
    <property type="entry name" value="RNA_pol_sigma_r3/r4-like"/>
</dbReference>
<dbReference type="GO" id="GO:0016987">
    <property type="term" value="F:sigma factor activity"/>
    <property type="evidence" value="ECO:0007669"/>
    <property type="project" value="UniProtKB-KW"/>
</dbReference>
<accession>A0A0F9M4Y5</accession>
<dbReference type="SUPFAM" id="SSF88946">
    <property type="entry name" value="Sigma2 domain of RNA polymerase sigma factors"/>
    <property type="match status" value="1"/>
</dbReference>
<dbReference type="GO" id="GO:0003677">
    <property type="term" value="F:DNA binding"/>
    <property type="evidence" value="ECO:0007669"/>
    <property type="project" value="UniProtKB-KW"/>
</dbReference>
<organism evidence="8">
    <name type="scientific">marine sediment metagenome</name>
    <dbReference type="NCBI Taxonomy" id="412755"/>
    <lineage>
        <taxon>unclassified sequences</taxon>
        <taxon>metagenomes</taxon>
        <taxon>ecological metagenomes</taxon>
    </lineage>
</organism>
<gene>
    <name evidence="8" type="ORF">LCGC14_1198670</name>
</gene>
<dbReference type="GO" id="GO:0006352">
    <property type="term" value="P:DNA-templated transcription initiation"/>
    <property type="evidence" value="ECO:0007669"/>
    <property type="project" value="InterPro"/>
</dbReference>
<proteinExistence type="predicted"/>
<dbReference type="PROSITE" id="PS00716">
    <property type="entry name" value="SIGMA70_2"/>
    <property type="match status" value="1"/>
</dbReference>
<feature type="region of interest" description="Disordered" evidence="5">
    <location>
        <begin position="1"/>
        <end position="31"/>
    </location>
</feature>
<keyword evidence="2" id="KW-0731">Sigma factor</keyword>
<feature type="domain" description="RNA polymerase sigma-70" evidence="7">
    <location>
        <begin position="266"/>
        <end position="292"/>
    </location>
</feature>
<dbReference type="PANTHER" id="PTHR30385:SF7">
    <property type="entry name" value="RNA POLYMERASE SIGMA FACTOR FLIA"/>
    <property type="match status" value="1"/>
</dbReference>
<dbReference type="InterPro" id="IPR014284">
    <property type="entry name" value="RNA_pol_sigma-70_dom"/>
</dbReference>